<dbReference type="Pfam" id="PF13087">
    <property type="entry name" value="AAA_12"/>
    <property type="match status" value="1"/>
</dbReference>
<dbReference type="InterPro" id="IPR041677">
    <property type="entry name" value="DNA2/NAM7_AAA_11"/>
</dbReference>
<evidence type="ECO:0000256" key="4">
    <source>
        <dbReference type="ARBA" id="ARBA00022806"/>
    </source>
</evidence>
<dbReference type="PANTHER" id="PTHR43788:SF8">
    <property type="entry name" value="DNA-BINDING PROTEIN SMUBP-2"/>
    <property type="match status" value="1"/>
</dbReference>
<evidence type="ECO:0000259" key="7">
    <source>
        <dbReference type="Pfam" id="PF13087"/>
    </source>
</evidence>
<dbReference type="GO" id="GO:0016787">
    <property type="term" value="F:hydrolase activity"/>
    <property type="evidence" value="ECO:0007669"/>
    <property type="project" value="UniProtKB-KW"/>
</dbReference>
<evidence type="ECO:0000313" key="9">
    <source>
        <dbReference type="Proteomes" id="UP000191004"/>
    </source>
</evidence>
<keyword evidence="5" id="KW-0067">ATP-binding</keyword>
<dbReference type="Pfam" id="PF13086">
    <property type="entry name" value="AAA_11"/>
    <property type="match status" value="1"/>
</dbReference>
<dbReference type="InterPro" id="IPR041679">
    <property type="entry name" value="DNA2/NAM7-like_C"/>
</dbReference>
<dbReference type="PANTHER" id="PTHR43788">
    <property type="entry name" value="DNA2/NAM7 HELICASE FAMILY MEMBER"/>
    <property type="match status" value="1"/>
</dbReference>
<feature type="domain" description="DNA2/NAM7 helicase-like C-terminal" evidence="7">
    <location>
        <begin position="776"/>
        <end position="977"/>
    </location>
</feature>
<sequence length="1056" mass="117804">MSQQQPAEGNINPHTWKPCALILGDKFFGGKALGVETEVNTTLHVHKEVDRTSWLGFVIEIPFGEDNEDDGFGACHNYERKSRKVSSTDHYKLEVHFSFDSVCNIEELGEYMMQRLGTTKKLSLLEVHLKDRPTIKGYGMPFANPDHPSEEFVNHDGKVCGLTLVDILQRDSFRFVVAAPSGVLERHWTQELPGPFRYPYGDVHCWDEALYDDILPANKGHQFARAWDFDNDNEHMAALSQSQVQDVMWIHKAALEIAETMLRAYFVPAQAHKGRIEDCNFFYVIVPLGKAFLTRYEEQWRRLTKTGLLTLMVRGDKEPVPWDARIQEASRGITVLDSHPTDVNDLVLHVADYESKVDAVWAFRPNARPTNPEVWGMPPDDKETDGMTRVPILEDIQFRMDLHRALLRGTGFWDVLVRSPDEVDQLAEALAMARLNADTTTDIAEQAKILLPDRLPVSDLITLPAEHLSALMEEVLPADRQRFVKYMSERPLGLGCITAGPGFGKTTALAVGTLAMAATVGQIYGTAPTHVATDNFAERLDRISKSVTARRNKDKKSGDSTRARRALVIRGYKPAEEFGAFTALLRDPQVGNNAAANRKWSPEANWKLNLSPSYWLLIALRSPAVRGIHEDDPQVVFDVQATIDKSEEYRRLRAVATGAMTWEEYSPDRASRNTVMGLVQDLVNGADILCTTPSMSCKTVFEDWKNKKARGIAVDEAGNISRPDLYRVWGNTLLPCLLGGDDLQLPPTVMTKDEKDEEGNHRNRLGADGTMSALEFFRSSGWPIYRLRTQLRMAKGLFNTCHREVYNDVPFNYGTGSDLGNHATGVNLENYLRAKFPKLARTAAGTLSEVFVHCQGTKCLVDEVTHSKRNPDQVLNALDFLADMVKTARISPADIAIITPYAANVELVNRRRMRPEYEVLSAMPPAATVDSFQGREADIMVVIMGTTEEVGPGFTTDPHRLNVMLSRQRSGLLVFGDIMVAGDLMAAAGTRPNGRKLVRAGDGSQAHKVKEGMLHKVLRGWQTSGRVVTLPPRSNAKAGPSKPAPPMRLEKYIAPL</sequence>
<keyword evidence="9" id="KW-1185">Reference proteome</keyword>
<reference evidence="8 9" key="1">
    <citation type="submission" date="2016-04" db="EMBL/GenBank/DDBJ databases">
        <title>Multiple horizontal gene transfer events from other fungi enriched the ability of the initially mycotrophic fungus Trichoderma (Ascomycota) to feed on dead plant biomass.</title>
        <authorList>
            <person name="Atanasova L."/>
            <person name="Chenthamara K."/>
            <person name="Zhang J."/>
            <person name="Grujic M."/>
            <person name="Henrissat B."/>
            <person name="Kuo A."/>
            <person name="Aertz A."/>
            <person name="Salamov A."/>
            <person name="Lipzen A."/>
            <person name="Labutti K."/>
            <person name="Barry K."/>
            <person name="Miao Y."/>
            <person name="Rahimi M.J."/>
            <person name="Shen Q."/>
            <person name="Grigoriev I.V."/>
            <person name="Kubicek C.P."/>
            <person name="Druzhinina I.S."/>
        </authorList>
    </citation>
    <scope>NUCLEOTIDE SEQUENCE [LARGE SCALE GENOMIC DNA]</scope>
    <source>
        <strain evidence="8 9">NJAU 4742</strain>
    </source>
</reference>
<evidence type="ECO:0008006" key="10">
    <source>
        <dbReference type="Google" id="ProtNLM"/>
    </source>
</evidence>
<dbReference type="SUPFAM" id="SSF52540">
    <property type="entry name" value="P-loop containing nucleoside triphosphate hydrolases"/>
    <property type="match status" value="1"/>
</dbReference>
<dbReference type="EMBL" id="LVVK01000017">
    <property type="protein sequence ID" value="OPB40623.1"/>
    <property type="molecule type" value="Genomic_DNA"/>
</dbReference>
<evidence type="ECO:0000256" key="3">
    <source>
        <dbReference type="ARBA" id="ARBA00022801"/>
    </source>
</evidence>
<proteinExistence type="inferred from homology"/>
<evidence type="ECO:0000259" key="6">
    <source>
        <dbReference type="Pfam" id="PF13086"/>
    </source>
</evidence>
<dbReference type="InterPro" id="IPR027417">
    <property type="entry name" value="P-loop_NTPase"/>
</dbReference>
<dbReference type="OrthoDB" id="4898452at2759"/>
<feature type="domain" description="DNA2/NAM7 helicase helicase" evidence="6">
    <location>
        <begin position="494"/>
        <end position="752"/>
    </location>
</feature>
<keyword evidence="4" id="KW-0347">Helicase</keyword>
<dbReference type="AlphaFoldDB" id="A0A1T3CHN5"/>
<protein>
    <recommendedName>
        <fullName evidence="10">DNA2/NAM7 helicase-like C-terminal domain-containing protein</fullName>
    </recommendedName>
</protein>
<keyword evidence="2" id="KW-0547">Nucleotide-binding</keyword>
<evidence type="ECO:0000313" key="8">
    <source>
        <dbReference type="EMBL" id="OPB40623.1"/>
    </source>
</evidence>
<dbReference type="CDD" id="cd18808">
    <property type="entry name" value="SF1_C_Upf1"/>
    <property type="match status" value="1"/>
</dbReference>
<comment type="caution">
    <text evidence="8">The sequence shown here is derived from an EMBL/GenBank/DDBJ whole genome shotgun (WGS) entry which is preliminary data.</text>
</comment>
<dbReference type="GO" id="GO:0043139">
    <property type="term" value="F:5'-3' DNA helicase activity"/>
    <property type="evidence" value="ECO:0007669"/>
    <property type="project" value="TreeGrafter"/>
</dbReference>
<gene>
    <name evidence="8" type="ORF">A0O28_0007030</name>
</gene>
<accession>A0A1T3CHN5</accession>
<dbReference type="Gene3D" id="3.40.50.300">
    <property type="entry name" value="P-loop containing nucleotide triphosphate hydrolases"/>
    <property type="match status" value="2"/>
</dbReference>
<dbReference type="InterPro" id="IPR050534">
    <property type="entry name" value="Coronavir_polyprotein_1ab"/>
</dbReference>
<dbReference type="Proteomes" id="UP000191004">
    <property type="component" value="Unassembled WGS sequence"/>
</dbReference>
<evidence type="ECO:0000256" key="2">
    <source>
        <dbReference type="ARBA" id="ARBA00022741"/>
    </source>
</evidence>
<organism evidence="8 9">
    <name type="scientific">Trichoderma guizhouense</name>
    <dbReference type="NCBI Taxonomy" id="1491466"/>
    <lineage>
        <taxon>Eukaryota</taxon>
        <taxon>Fungi</taxon>
        <taxon>Dikarya</taxon>
        <taxon>Ascomycota</taxon>
        <taxon>Pezizomycotina</taxon>
        <taxon>Sordariomycetes</taxon>
        <taxon>Hypocreomycetidae</taxon>
        <taxon>Hypocreales</taxon>
        <taxon>Hypocreaceae</taxon>
        <taxon>Trichoderma</taxon>
    </lineage>
</organism>
<keyword evidence="3" id="KW-0378">Hydrolase</keyword>
<name>A0A1T3CHN5_9HYPO</name>
<evidence type="ECO:0000256" key="1">
    <source>
        <dbReference type="ARBA" id="ARBA00007913"/>
    </source>
</evidence>
<comment type="similarity">
    <text evidence="1">Belongs to the DNA2/NAM7 helicase family.</text>
</comment>
<dbReference type="GO" id="GO:0005524">
    <property type="term" value="F:ATP binding"/>
    <property type="evidence" value="ECO:0007669"/>
    <property type="project" value="UniProtKB-KW"/>
</dbReference>
<evidence type="ECO:0000256" key="5">
    <source>
        <dbReference type="ARBA" id="ARBA00022840"/>
    </source>
</evidence>
<dbReference type="InterPro" id="IPR047187">
    <property type="entry name" value="SF1_C_Upf1"/>
</dbReference>